<proteinExistence type="inferred from homology"/>
<dbReference type="SUPFAM" id="SSF54637">
    <property type="entry name" value="Thioesterase/thiol ester dehydrase-isomerase"/>
    <property type="match status" value="1"/>
</dbReference>
<comment type="caution">
    <text evidence="4">The sequence shown here is derived from an EMBL/GenBank/DDBJ whole genome shotgun (WGS) entry which is preliminary data.</text>
</comment>
<accession>A0A931J286</accession>
<dbReference type="PANTHER" id="PTHR21660:SF1">
    <property type="entry name" value="ACYL-COENZYME A THIOESTERASE 13"/>
    <property type="match status" value="1"/>
</dbReference>
<evidence type="ECO:0000256" key="2">
    <source>
        <dbReference type="ARBA" id="ARBA00022801"/>
    </source>
</evidence>
<evidence type="ECO:0000313" key="5">
    <source>
        <dbReference type="Proteomes" id="UP000613266"/>
    </source>
</evidence>
<dbReference type="InterPro" id="IPR006683">
    <property type="entry name" value="Thioestr_dom"/>
</dbReference>
<dbReference type="AlphaFoldDB" id="A0A931J286"/>
<keyword evidence="2" id="KW-0378">Hydrolase</keyword>
<dbReference type="Gene3D" id="3.10.129.10">
    <property type="entry name" value="Hotdog Thioesterase"/>
    <property type="match status" value="1"/>
</dbReference>
<dbReference type="InterPro" id="IPR029069">
    <property type="entry name" value="HotDog_dom_sf"/>
</dbReference>
<dbReference type="CDD" id="cd03443">
    <property type="entry name" value="PaaI_thioesterase"/>
    <property type="match status" value="1"/>
</dbReference>
<evidence type="ECO:0000256" key="1">
    <source>
        <dbReference type="ARBA" id="ARBA00008324"/>
    </source>
</evidence>
<sequence length="182" mass="20037">MSDSTLQDWLAAEEAVRQRQRAHAQPTFGELVKPEEVAGLSGLQIMQGMVEGRFPAPPISHTLDFILVEVEEGRAVFQGEPLWHHYNPLGTVHGGWFATLLDSALGCAVHSTMKPGESYTTLEIKLNLVRALKDKQPQRVRAIGRVRHRGRQMATAEADLVGPDGKLYAHASTSCLVFPANF</sequence>
<dbReference type="EMBL" id="JAEDAK010000001">
    <property type="protein sequence ID" value="MBH9575607.1"/>
    <property type="molecule type" value="Genomic_DNA"/>
</dbReference>
<dbReference type="NCBIfam" id="TIGR00369">
    <property type="entry name" value="unchar_dom_1"/>
    <property type="match status" value="1"/>
</dbReference>
<dbReference type="Proteomes" id="UP000613266">
    <property type="component" value="Unassembled WGS sequence"/>
</dbReference>
<feature type="domain" description="Thioesterase" evidence="3">
    <location>
        <begin position="90"/>
        <end position="167"/>
    </location>
</feature>
<name>A0A931J286_9BURK</name>
<dbReference type="RefSeq" id="WP_198109215.1">
    <property type="nucleotide sequence ID" value="NZ_JAEDAK010000001.1"/>
</dbReference>
<dbReference type="GO" id="GO:0047617">
    <property type="term" value="F:fatty acyl-CoA hydrolase activity"/>
    <property type="evidence" value="ECO:0007669"/>
    <property type="project" value="InterPro"/>
</dbReference>
<organism evidence="4 5">
    <name type="scientific">Inhella proteolytica</name>
    <dbReference type="NCBI Taxonomy" id="2795029"/>
    <lineage>
        <taxon>Bacteria</taxon>
        <taxon>Pseudomonadati</taxon>
        <taxon>Pseudomonadota</taxon>
        <taxon>Betaproteobacteria</taxon>
        <taxon>Burkholderiales</taxon>
        <taxon>Sphaerotilaceae</taxon>
        <taxon>Inhella</taxon>
    </lineage>
</organism>
<dbReference type="Pfam" id="PF03061">
    <property type="entry name" value="4HBT"/>
    <property type="match status" value="1"/>
</dbReference>
<comment type="similarity">
    <text evidence="1">Belongs to the thioesterase PaaI family.</text>
</comment>
<dbReference type="PANTHER" id="PTHR21660">
    <property type="entry name" value="THIOESTERASE SUPERFAMILY MEMBER-RELATED"/>
    <property type="match status" value="1"/>
</dbReference>
<evidence type="ECO:0000313" key="4">
    <source>
        <dbReference type="EMBL" id="MBH9575607.1"/>
    </source>
</evidence>
<keyword evidence="5" id="KW-1185">Reference proteome</keyword>
<reference evidence="4" key="1">
    <citation type="submission" date="2020-12" db="EMBL/GenBank/DDBJ databases">
        <title>The genome sequence of Inhella sp. 1Y17.</title>
        <authorList>
            <person name="Liu Y."/>
        </authorList>
    </citation>
    <scope>NUCLEOTIDE SEQUENCE</scope>
    <source>
        <strain evidence="4">1Y17</strain>
    </source>
</reference>
<dbReference type="InterPro" id="IPR039298">
    <property type="entry name" value="ACOT13"/>
</dbReference>
<evidence type="ECO:0000259" key="3">
    <source>
        <dbReference type="Pfam" id="PF03061"/>
    </source>
</evidence>
<gene>
    <name evidence="4" type="ORF">I7X39_01690</name>
</gene>
<protein>
    <submittedName>
        <fullName evidence="4">PaaI family thioesterase</fullName>
    </submittedName>
</protein>
<dbReference type="InterPro" id="IPR003736">
    <property type="entry name" value="PAAI_dom"/>
</dbReference>